<feature type="non-terminal residue" evidence="8">
    <location>
        <position position="310"/>
    </location>
</feature>
<dbReference type="GO" id="GO:0061630">
    <property type="term" value="F:ubiquitin protein ligase activity"/>
    <property type="evidence" value="ECO:0007669"/>
    <property type="project" value="InterPro"/>
</dbReference>
<feature type="region of interest" description="Disordered" evidence="5">
    <location>
        <begin position="234"/>
        <end position="310"/>
    </location>
</feature>
<comment type="caution">
    <text evidence="8">The sequence shown here is derived from an EMBL/GenBank/DDBJ whole genome shotgun (WGS) entry which is preliminary data.</text>
</comment>
<organism evidence="8 9">
    <name type="scientific">Eleutherodactylus coqui</name>
    <name type="common">Puerto Rican coqui</name>
    <dbReference type="NCBI Taxonomy" id="57060"/>
    <lineage>
        <taxon>Eukaryota</taxon>
        <taxon>Metazoa</taxon>
        <taxon>Chordata</taxon>
        <taxon>Craniata</taxon>
        <taxon>Vertebrata</taxon>
        <taxon>Euteleostomi</taxon>
        <taxon>Amphibia</taxon>
        <taxon>Batrachia</taxon>
        <taxon>Anura</taxon>
        <taxon>Neobatrachia</taxon>
        <taxon>Hyloidea</taxon>
        <taxon>Eleutherodactylidae</taxon>
        <taxon>Eleutherodactylinae</taxon>
        <taxon>Eleutherodactylus</taxon>
        <taxon>Eleutherodactylus</taxon>
    </lineage>
</organism>
<dbReference type="EMBL" id="WNTK01004346">
    <property type="protein sequence ID" value="KAG9464494.1"/>
    <property type="molecule type" value="Genomic_DNA"/>
</dbReference>
<dbReference type="SUPFAM" id="SSF54495">
    <property type="entry name" value="UBC-like"/>
    <property type="match status" value="1"/>
</dbReference>
<dbReference type="Gene3D" id="3.30.40.10">
    <property type="entry name" value="Zinc/RING finger domain, C3HC4 (zinc finger)"/>
    <property type="match status" value="1"/>
</dbReference>
<keyword evidence="1" id="KW-0479">Metal-binding</keyword>
<feature type="compositionally biased region" description="Basic and acidic residues" evidence="5">
    <location>
        <begin position="236"/>
        <end position="251"/>
    </location>
</feature>
<dbReference type="PANTHER" id="PTHR13198">
    <property type="entry name" value="RING FINGER PROTEIN 25"/>
    <property type="match status" value="1"/>
</dbReference>
<evidence type="ECO:0000256" key="2">
    <source>
        <dbReference type="ARBA" id="ARBA00022771"/>
    </source>
</evidence>
<dbReference type="PROSITE" id="PS50089">
    <property type="entry name" value="ZF_RING_2"/>
    <property type="match status" value="1"/>
</dbReference>
<keyword evidence="3" id="KW-0862">Zinc</keyword>
<dbReference type="GO" id="GO:0008270">
    <property type="term" value="F:zinc ion binding"/>
    <property type="evidence" value="ECO:0007669"/>
    <property type="project" value="UniProtKB-KW"/>
</dbReference>
<evidence type="ECO:0000256" key="1">
    <source>
        <dbReference type="ARBA" id="ARBA00022723"/>
    </source>
</evidence>
<feature type="compositionally biased region" description="Polar residues" evidence="5">
    <location>
        <begin position="285"/>
        <end position="310"/>
    </location>
</feature>
<gene>
    <name evidence="8" type="ORF">GDO78_019862</name>
</gene>
<accession>A0A8J6BGC9</accession>
<dbReference type="Pfam" id="PF05773">
    <property type="entry name" value="RWD"/>
    <property type="match status" value="1"/>
</dbReference>
<feature type="domain" description="RWD" evidence="7">
    <location>
        <begin position="1"/>
        <end position="55"/>
    </location>
</feature>
<dbReference type="InterPro" id="IPR016135">
    <property type="entry name" value="UBQ-conjugating_enzyme/RWD"/>
</dbReference>
<evidence type="ECO:0000256" key="4">
    <source>
        <dbReference type="PROSITE-ProRule" id="PRU00175"/>
    </source>
</evidence>
<dbReference type="InterPro" id="IPR013083">
    <property type="entry name" value="Znf_RING/FYVE/PHD"/>
</dbReference>
<dbReference type="PANTHER" id="PTHR13198:SF4">
    <property type="entry name" value="E3 UBIQUITIN-PROTEIN LIGASE RNF25"/>
    <property type="match status" value="1"/>
</dbReference>
<feature type="domain" description="RING-type" evidence="6">
    <location>
        <begin position="62"/>
        <end position="112"/>
    </location>
</feature>
<dbReference type="InterPro" id="IPR039133">
    <property type="entry name" value="RNF25"/>
</dbReference>
<reference evidence="8" key="1">
    <citation type="thesis" date="2020" institute="ProQuest LLC" country="789 East Eisenhower Parkway, Ann Arbor, MI, USA">
        <title>Comparative Genomics and Chromosome Evolution.</title>
        <authorList>
            <person name="Mudd A.B."/>
        </authorList>
    </citation>
    <scope>NUCLEOTIDE SEQUENCE</scope>
    <source>
        <strain evidence="8">HN-11 Male</strain>
        <tissue evidence="8">Kidney and liver</tissue>
    </source>
</reference>
<dbReference type="SMART" id="SM00184">
    <property type="entry name" value="RING"/>
    <property type="match status" value="1"/>
</dbReference>
<dbReference type="GO" id="GO:0016567">
    <property type="term" value="P:protein ubiquitination"/>
    <property type="evidence" value="ECO:0007669"/>
    <property type="project" value="TreeGrafter"/>
</dbReference>
<dbReference type="InterPro" id="IPR006575">
    <property type="entry name" value="RWD_dom"/>
</dbReference>
<dbReference type="Gene3D" id="3.10.110.10">
    <property type="entry name" value="Ubiquitin Conjugating Enzyme"/>
    <property type="match status" value="1"/>
</dbReference>
<evidence type="ECO:0008006" key="10">
    <source>
        <dbReference type="Google" id="ProtNLM"/>
    </source>
</evidence>
<dbReference type="Pfam" id="PF13639">
    <property type="entry name" value="zf-RING_2"/>
    <property type="match status" value="1"/>
</dbReference>
<evidence type="ECO:0000259" key="7">
    <source>
        <dbReference type="PROSITE" id="PS50908"/>
    </source>
</evidence>
<evidence type="ECO:0000313" key="8">
    <source>
        <dbReference type="EMBL" id="KAG9464494.1"/>
    </source>
</evidence>
<evidence type="ECO:0000259" key="6">
    <source>
        <dbReference type="PROSITE" id="PS50089"/>
    </source>
</evidence>
<evidence type="ECO:0000256" key="3">
    <source>
        <dbReference type="ARBA" id="ARBA00022833"/>
    </source>
</evidence>
<proteinExistence type="predicted"/>
<name>A0A8J6BGC9_ELECQ</name>
<keyword evidence="9" id="KW-1185">Reference proteome</keyword>
<dbReference type="SUPFAM" id="SSF57850">
    <property type="entry name" value="RING/U-box"/>
    <property type="match status" value="1"/>
</dbReference>
<dbReference type="PROSITE" id="PS50908">
    <property type="entry name" value="RWD"/>
    <property type="match status" value="1"/>
</dbReference>
<dbReference type="OrthoDB" id="432311at2759"/>
<evidence type="ECO:0000256" key="5">
    <source>
        <dbReference type="SAM" id="MobiDB-lite"/>
    </source>
</evidence>
<sequence>YPDEPPEIRVTNPRGLCDEQIESIISTLQTTAVQSVGYPILYALIEKGKEMLTCSNLPRGHCVICLYEFQEDDCLTKTPCFHHFHSYCLGCYAKHYLDSNQGEELVACPVCRESLTCDFNKLQATKPPQHPEEQYIPDSLTLQKEKELRQVYERQLANGGIIDIEAEKNRFFISIQETPASEPEYQVLQADGVSAQQTNPGAETRLDPTPHPIVSNPHVGGHKPGMKTHPCGNRPCRTDHPDGQPWRDRGWTARGRRRPDTRRVWREQAASKNEQTVRGRVMGQSCRSSGTVQAASRDSSEGASGQKSDL</sequence>
<dbReference type="AlphaFoldDB" id="A0A8J6BGC9"/>
<dbReference type="InterPro" id="IPR001841">
    <property type="entry name" value="Znf_RING"/>
</dbReference>
<protein>
    <recommendedName>
        <fullName evidence="10">Ring finger protein 25</fullName>
    </recommendedName>
</protein>
<dbReference type="Proteomes" id="UP000770717">
    <property type="component" value="Unassembled WGS sequence"/>
</dbReference>
<dbReference type="GO" id="GO:0005634">
    <property type="term" value="C:nucleus"/>
    <property type="evidence" value="ECO:0007669"/>
    <property type="project" value="TreeGrafter"/>
</dbReference>
<evidence type="ECO:0000313" key="9">
    <source>
        <dbReference type="Proteomes" id="UP000770717"/>
    </source>
</evidence>
<keyword evidence="2 4" id="KW-0863">Zinc-finger</keyword>